<accession>A0A0H5RES4</accession>
<dbReference type="EMBL" id="HACM01012096">
    <property type="protein sequence ID" value="CRZ12538.1"/>
    <property type="molecule type" value="Transcribed_RNA"/>
</dbReference>
<keyword evidence="1" id="KW-1133">Transmembrane helix</keyword>
<dbReference type="AlphaFoldDB" id="A0A0H5RES4"/>
<dbReference type="PANTHER" id="PTHR24347">
    <property type="entry name" value="SERINE/THREONINE-PROTEIN KINASE"/>
    <property type="match status" value="1"/>
</dbReference>
<dbReference type="Pfam" id="PF00069">
    <property type="entry name" value="Pkinase"/>
    <property type="match status" value="1"/>
</dbReference>
<dbReference type="InterPro" id="IPR011009">
    <property type="entry name" value="Kinase-like_dom_sf"/>
</dbReference>
<name>A0A0H5RES4_9EUKA</name>
<feature type="non-terminal residue" evidence="3">
    <location>
        <position position="1"/>
    </location>
</feature>
<dbReference type="PROSITE" id="PS50011">
    <property type="entry name" value="PROTEIN_KINASE_DOM"/>
    <property type="match status" value="1"/>
</dbReference>
<evidence type="ECO:0000259" key="2">
    <source>
        <dbReference type="PROSITE" id="PS50011"/>
    </source>
</evidence>
<reference evidence="3" key="1">
    <citation type="submission" date="2015-04" db="EMBL/GenBank/DDBJ databases">
        <title>The genome sequence of the plant pathogenic Rhizarian Plasmodiophora brassicae reveals insights in its biotrophic life cycle and the origin of chitin synthesis.</title>
        <authorList>
            <person name="Schwelm A."/>
            <person name="Fogelqvist J."/>
            <person name="Knaust A."/>
            <person name="Julke S."/>
            <person name="Lilja T."/>
            <person name="Dhandapani V."/>
            <person name="Bonilla-Rosso G."/>
            <person name="Karlsson M."/>
            <person name="Shevchenko A."/>
            <person name="Choi S.R."/>
            <person name="Kim H.G."/>
            <person name="Park J.Y."/>
            <person name="Lim Y.P."/>
            <person name="Ludwig-Muller J."/>
            <person name="Dixelius C."/>
        </authorList>
    </citation>
    <scope>NUCLEOTIDE SEQUENCE</scope>
    <source>
        <tissue evidence="3">Potato root galls</tissue>
    </source>
</reference>
<dbReference type="SUPFAM" id="SSF56112">
    <property type="entry name" value="Protein kinase-like (PK-like)"/>
    <property type="match status" value="1"/>
</dbReference>
<dbReference type="PROSITE" id="PS00109">
    <property type="entry name" value="PROTEIN_KINASE_TYR"/>
    <property type="match status" value="1"/>
</dbReference>
<proteinExistence type="predicted"/>
<feature type="transmembrane region" description="Helical" evidence="1">
    <location>
        <begin position="241"/>
        <end position="261"/>
    </location>
</feature>
<dbReference type="InterPro" id="IPR008266">
    <property type="entry name" value="Tyr_kinase_AS"/>
</dbReference>
<evidence type="ECO:0000256" key="1">
    <source>
        <dbReference type="SAM" id="Phobius"/>
    </source>
</evidence>
<dbReference type="Gene3D" id="1.10.510.10">
    <property type="entry name" value="Transferase(Phosphotransferase) domain 1"/>
    <property type="match status" value="1"/>
</dbReference>
<evidence type="ECO:0000313" key="3">
    <source>
        <dbReference type="EMBL" id="CRZ12538.1"/>
    </source>
</evidence>
<keyword evidence="1" id="KW-0472">Membrane</keyword>
<dbReference type="GO" id="GO:0005524">
    <property type="term" value="F:ATP binding"/>
    <property type="evidence" value="ECO:0007669"/>
    <property type="project" value="InterPro"/>
</dbReference>
<organism evidence="3">
    <name type="scientific">Spongospora subterranea</name>
    <dbReference type="NCBI Taxonomy" id="70186"/>
    <lineage>
        <taxon>Eukaryota</taxon>
        <taxon>Sar</taxon>
        <taxon>Rhizaria</taxon>
        <taxon>Endomyxa</taxon>
        <taxon>Phytomyxea</taxon>
        <taxon>Plasmodiophorida</taxon>
        <taxon>Plasmodiophoridae</taxon>
        <taxon>Spongospora</taxon>
    </lineage>
</organism>
<protein>
    <recommendedName>
        <fullName evidence="2">Protein kinase domain-containing protein</fullName>
    </recommendedName>
</protein>
<dbReference type="GO" id="GO:0004672">
    <property type="term" value="F:protein kinase activity"/>
    <property type="evidence" value="ECO:0007669"/>
    <property type="project" value="InterPro"/>
</dbReference>
<dbReference type="InterPro" id="IPR000719">
    <property type="entry name" value="Prot_kinase_dom"/>
</dbReference>
<keyword evidence="1" id="KW-0812">Transmembrane</keyword>
<feature type="domain" description="Protein kinase" evidence="2">
    <location>
        <begin position="46"/>
        <end position="319"/>
    </location>
</feature>
<sequence>AAVLDFNHMRQDGLNHSSNSQLVRRAKSHDTDWKQQHGPKNLLEDYDVDRVICKTLQGSVVLMREKQSGKLFAVKIALKRLVDRGMAANGVRICENICNEAKILRSLAAMPSSQNIIQYHDQREDDERHILIMEFAGCGELFDWIKERGVIANDRAVVIFRGLTNALTIIHGRQICHLDLSLENILLMADQTPKICDFGLARSFQDGVKFRGDPTSRPGKLSYMSPEVYAGDGFYGPAADIWSLGIILFIIVFGFPPFEVASPSDVRYEFMARHGLAALLTEWGLRHRVSEQCLDLITSMLRPQCSRITLPNVLAHPWLRSTKK</sequence>